<dbReference type="Proteomes" id="UP000032487">
    <property type="component" value="Unassembled WGS sequence"/>
</dbReference>
<dbReference type="PATRIC" id="fig|316.101.peg.3780"/>
<proteinExistence type="predicted"/>
<dbReference type="Gene3D" id="1.25.40.380">
    <property type="entry name" value="Protein of unknown function DUF1810"/>
    <property type="match status" value="1"/>
</dbReference>
<dbReference type="Pfam" id="PF08837">
    <property type="entry name" value="DUF1810"/>
    <property type="match status" value="1"/>
</dbReference>
<dbReference type="AlphaFoldDB" id="A0A0D9AI80"/>
<name>A0A0D9AI80_STUST</name>
<dbReference type="InterPro" id="IPR014937">
    <property type="entry name" value="DUF1810"/>
</dbReference>
<accession>A0A0D9AI80</accession>
<reference evidence="1 2" key="1">
    <citation type="submission" date="2015-02" db="EMBL/GenBank/DDBJ databases">
        <title>Draft genome sequence of Pseudomonas stutzeri NT0128 isolated from wheat (Triticum turgidum) rhizosphere.</title>
        <authorList>
            <person name="Tovi N."/>
            <person name="Frenk S."/>
            <person name="Hadar Y."/>
            <person name="Minz D."/>
        </authorList>
    </citation>
    <scope>NUCLEOTIDE SEQUENCE [LARGE SCALE GENOMIC DNA]</scope>
    <source>
        <strain evidence="1 2">NT0128</strain>
    </source>
</reference>
<sequence length="141" mass="15849">MSDPYDLQRFVDAQQSIYDRALAELKAGHKQSHWMWFIFPQIAGLGHSDMARRYAIKDANEAAAYLQHALLGPRLEECAEALLAHAERPARQILGSPDDIKLRSSMTLFATVAPERTVFQTVLDAFFAADPDPATLSRLHR</sequence>
<protein>
    <submittedName>
        <fullName evidence="1">Calpastatin</fullName>
    </submittedName>
</protein>
<dbReference type="PIRSF" id="PIRSF008546">
    <property type="entry name" value="UCP008546"/>
    <property type="match status" value="1"/>
</dbReference>
<dbReference type="SUPFAM" id="SSF140736">
    <property type="entry name" value="Rv1873-like"/>
    <property type="match status" value="1"/>
</dbReference>
<evidence type="ECO:0000313" key="1">
    <source>
        <dbReference type="EMBL" id="KJH80404.1"/>
    </source>
</evidence>
<dbReference type="InterPro" id="IPR036287">
    <property type="entry name" value="Rv1873-like_sf"/>
</dbReference>
<dbReference type="OrthoDB" id="9801870at2"/>
<comment type="caution">
    <text evidence="1">The sequence shown here is derived from an EMBL/GenBank/DDBJ whole genome shotgun (WGS) entry which is preliminary data.</text>
</comment>
<dbReference type="EMBL" id="JYHV01000029">
    <property type="protein sequence ID" value="KJH80404.1"/>
    <property type="molecule type" value="Genomic_DNA"/>
</dbReference>
<dbReference type="RefSeq" id="WP_045163031.1">
    <property type="nucleotide sequence ID" value="NZ_JYHV01000029.1"/>
</dbReference>
<evidence type="ECO:0000313" key="2">
    <source>
        <dbReference type="Proteomes" id="UP000032487"/>
    </source>
</evidence>
<gene>
    <name evidence="1" type="ORF">UF78_15085</name>
</gene>
<organism evidence="1 2">
    <name type="scientific">Stutzerimonas stutzeri</name>
    <name type="common">Pseudomonas stutzeri</name>
    <dbReference type="NCBI Taxonomy" id="316"/>
    <lineage>
        <taxon>Bacteria</taxon>
        <taxon>Pseudomonadati</taxon>
        <taxon>Pseudomonadota</taxon>
        <taxon>Gammaproteobacteria</taxon>
        <taxon>Pseudomonadales</taxon>
        <taxon>Pseudomonadaceae</taxon>
        <taxon>Stutzerimonas</taxon>
    </lineage>
</organism>